<accession>F2E5W7</accession>
<protein>
    <submittedName>
        <fullName evidence="1">Predicted protein</fullName>
    </submittedName>
</protein>
<name>F2E5W7_HORVV</name>
<dbReference type="EMBL" id="AK371541">
    <property type="protein sequence ID" value="BAK02739.1"/>
    <property type="molecule type" value="mRNA"/>
</dbReference>
<reference evidence="1" key="1">
    <citation type="journal article" date="2011" name="Plant Physiol.">
        <title>Comprehensive sequence analysis of 24,783 barley full-length cDNAs derived from 12 clone libraries.</title>
        <authorList>
            <person name="Matsumoto T."/>
            <person name="Tanaka T."/>
            <person name="Sakai H."/>
            <person name="Amano N."/>
            <person name="Kanamori H."/>
            <person name="Kurita K."/>
            <person name="Kikuta A."/>
            <person name="Kamiya K."/>
            <person name="Yamamoto M."/>
            <person name="Ikawa H."/>
            <person name="Fujii N."/>
            <person name="Hori K."/>
            <person name="Itoh T."/>
            <person name="Sato K."/>
        </authorList>
    </citation>
    <scope>NUCLEOTIDE SEQUENCE</scope>
    <source>
        <tissue evidence="1">Shoot and root</tissue>
    </source>
</reference>
<organism evidence="1">
    <name type="scientific">Hordeum vulgare subsp. vulgare</name>
    <name type="common">Domesticated barley</name>
    <dbReference type="NCBI Taxonomy" id="112509"/>
    <lineage>
        <taxon>Eukaryota</taxon>
        <taxon>Viridiplantae</taxon>
        <taxon>Streptophyta</taxon>
        <taxon>Embryophyta</taxon>
        <taxon>Tracheophyta</taxon>
        <taxon>Spermatophyta</taxon>
        <taxon>Magnoliopsida</taxon>
        <taxon>Liliopsida</taxon>
        <taxon>Poales</taxon>
        <taxon>Poaceae</taxon>
        <taxon>BOP clade</taxon>
        <taxon>Pooideae</taxon>
        <taxon>Triticodae</taxon>
        <taxon>Triticeae</taxon>
        <taxon>Hordeinae</taxon>
        <taxon>Hordeum</taxon>
    </lineage>
</organism>
<dbReference type="AlphaFoldDB" id="F2E5W7"/>
<sequence>MSVHGCVHAVSMQPTVFLSWQRKRRFCFFTSICIQCMSSLMCTEYLLHVVYYYVTTEVACAWNELYICCDWFLKNQ</sequence>
<proteinExistence type="evidence at transcript level"/>
<evidence type="ECO:0000313" key="1">
    <source>
        <dbReference type="EMBL" id="BAK02739.1"/>
    </source>
</evidence>